<protein>
    <submittedName>
        <fullName evidence="1">FeoB-associated Cys-rich membrane protein</fullName>
    </submittedName>
</protein>
<comment type="caution">
    <text evidence="1">The sequence shown here is derived from an EMBL/GenBank/DDBJ whole genome shotgun (WGS) entry which is preliminary data.</text>
</comment>
<dbReference type="RefSeq" id="WP_323298003.1">
    <property type="nucleotide sequence ID" value="NZ_JAYFUM010000021.1"/>
</dbReference>
<name>A0ABU5QE46_9BACT</name>
<reference evidence="1 2" key="1">
    <citation type="submission" date="2023-12" db="EMBL/GenBank/DDBJ databases">
        <title>Novel species of the genus Arcicella isolated from rivers.</title>
        <authorList>
            <person name="Lu H."/>
        </authorList>
    </citation>
    <scope>NUCLEOTIDE SEQUENCE [LARGE SCALE GENOMIC DNA]</scope>
    <source>
        <strain evidence="1 2">KCTC 23307</strain>
    </source>
</reference>
<accession>A0ABU5QE46</accession>
<sequence>MENVIIACIFLGAVIYLGNIVRKNFSLKNKAGCSKGCGSCGAIDFDKISAQIDAQNHA</sequence>
<dbReference type="Proteomes" id="UP001302949">
    <property type="component" value="Unassembled WGS sequence"/>
</dbReference>
<proteinExistence type="predicted"/>
<evidence type="ECO:0000313" key="1">
    <source>
        <dbReference type="EMBL" id="MEA5140847.1"/>
    </source>
</evidence>
<organism evidence="1 2">
    <name type="scientific">Arcicella rigui</name>
    <dbReference type="NCBI Taxonomy" id="797020"/>
    <lineage>
        <taxon>Bacteria</taxon>
        <taxon>Pseudomonadati</taxon>
        <taxon>Bacteroidota</taxon>
        <taxon>Cytophagia</taxon>
        <taxon>Cytophagales</taxon>
        <taxon>Flectobacillaceae</taxon>
        <taxon>Arcicella</taxon>
    </lineage>
</organism>
<dbReference type="EMBL" id="JAYFUM010000021">
    <property type="protein sequence ID" value="MEA5140847.1"/>
    <property type="molecule type" value="Genomic_DNA"/>
</dbReference>
<evidence type="ECO:0000313" key="2">
    <source>
        <dbReference type="Proteomes" id="UP001302949"/>
    </source>
</evidence>
<gene>
    <name evidence="1" type="ORF">VB248_16975</name>
</gene>
<keyword evidence="2" id="KW-1185">Reference proteome</keyword>